<protein>
    <recommendedName>
        <fullName evidence="2">site-specific DNA-methyltransferase (adenine-specific)</fullName>
        <ecNumber evidence="2">2.1.1.72</ecNumber>
    </recommendedName>
</protein>
<evidence type="ECO:0000256" key="2">
    <source>
        <dbReference type="ARBA" id="ARBA00011900"/>
    </source>
</evidence>
<evidence type="ECO:0000256" key="3">
    <source>
        <dbReference type="ARBA" id="ARBA00022603"/>
    </source>
</evidence>
<keyword evidence="4 9" id="KW-0808">Transferase</keyword>
<dbReference type="InterPro" id="IPR051537">
    <property type="entry name" value="DNA_Adenine_Mtase"/>
</dbReference>
<reference evidence="9 10" key="1">
    <citation type="submission" date="2024-09" db="EMBL/GenBank/DDBJ databases">
        <authorList>
            <person name="Fullem K."/>
        </authorList>
    </citation>
    <scope>NUCLEOTIDE SEQUENCE [LARGE SCALE GENOMIC DNA]</scope>
    <source>
        <strain evidence="10">K1(2024)</strain>
    </source>
</reference>
<proteinExistence type="inferred from homology"/>
<gene>
    <name evidence="9" type="ORF">ACE1YR_21635</name>
</gene>
<dbReference type="EC" id="2.1.1.72" evidence="2"/>
<dbReference type="Proteomes" id="UP001577047">
    <property type="component" value="Unassembled WGS sequence"/>
</dbReference>
<dbReference type="Gene3D" id="3.40.50.150">
    <property type="entry name" value="Vaccinia Virus protein VP39"/>
    <property type="match status" value="1"/>
</dbReference>
<dbReference type="PANTHER" id="PTHR42933:SF1">
    <property type="entry name" value="SITE-SPECIFIC DNA-METHYLTRANSFERASE (ADENINE-SPECIFIC)"/>
    <property type="match status" value="1"/>
</dbReference>
<dbReference type="GO" id="GO:0032259">
    <property type="term" value="P:methylation"/>
    <property type="evidence" value="ECO:0007669"/>
    <property type="project" value="UniProtKB-KW"/>
</dbReference>
<dbReference type="InterPro" id="IPR029063">
    <property type="entry name" value="SAM-dependent_MTases_sf"/>
</dbReference>
<evidence type="ECO:0000313" key="9">
    <source>
        <dbReference type="EMBL" id="MFB3802999.1"/>
    </source>
</evidence>
<comment type="caution">
    <text evidence="9">The sequence shown here is derived from an EMBL/GenBank/DDBJ whole genome shotgun (WGS) entry which is preliminary data.</text>
</comment>
<evidence type="ECO:0000259" key="8">
    <source>
        <dbReference type="Pfam" id="PF02384"/>
    </source>
</evidence>
<dbReference type="Pfam" id="PF02384">
    <property type="entry name" value="N6_Mtase"/>
    <property type="match status" value="1"/>
</dbReference>
<dbReference type="PANTHER" id="PTHR42933">
    <property type="entry name" value="SLR6095 PROTEIN"/>
    <property type="match status" value="1"/>
</dbReference>
<keyword evidence="5" id="KW-0949">S-adenosyl-L-methionine</keyword>
<keyword evidence="10" id="KW-1185">Reference proteome</keyword>
<accession>A0ABV4ZEE0</accession>
<dbReference type="PRINTS" id="PR00507">
    <property type="entry name" value="N12N6MTFRASE"/>
</dbReference>
<keyword evidence="3 9" id="KW-0489">Methyltransferase</keyword>
<evidence type="ECO:0000256" key="4">
    <source>
        <dbReference type="ARBA" id="ARBA00022679"/>
    </source>
</evidence>
<dbReference type="SUPFAM" id="SSF53335">
    <property type="entry name" value="S-adenosyl-L-methionine-dependent methyltransferases"/>
    <property type="match status" value="1"/>
</dbReference>
<organism evidence="9 10">
    <name type="scientific">Pseudomonas boreofloridensis</name>
    <dbReference type="NCBI Taxonomy" id="3064348"/>
    <lineage>
        <taxon>Bacteria</taxon>
        <taxon>Pseudomonadati</taxon>
        <taxon>Pseudomonadota</taxon>
        <taxon>Gammaproteobacteria</taxon>
        <taxon>Pseudomonadales</taxon>
        <taxon>Pseudomonadaceae</taxon>
        <taxon>Pseudomonas</taxon>
    </lineage>
</organism>
<dbReference type="RefSeq" id="WP_304485360.1">
    <property type="nucleotide sequence ID" value="NZ_JAUQOQ010000028.1"/>
</dbReference>
<evidence type="ECO:0000256" key="5">
    <source>
        <dbReference type="ARBA" id="ARBA00022691"/>
    </source>
</evidence>
<dbReference type="GO" id="GO:0008168">
    <property type="term" value="F:methyltransferase activity"/>
    <property type="evidence" value="ECO:0007669"/>
    <property type="project" value="UniProtKB-KW"/>
</dbReference>
<evidence type="ECO:0000256" key="7">
    <source>
        <dbReference type="ARBA" id="ARBA00047942"/>
    </source>
</evidence>
<comment type="catalytic activity">
    <reaction evidence="7">
        <text>a 2'-deoxyadenosine in DNA + S-adenosyl-L-methionine = an N(6)-methyl-2'-deoxyadenosine in DNA + S-adenosyl-L-homocysteine + H(+)</text>
        <dbReference type="Rhea" id="RHEA:15197"/>
        <dbReference type="Rhea" id="RHEA-COMP:12418"/>
        <dbReference type="Rhea" id="RHEA-COMP:12419"/>
        <dbReference type="ChEBI" id="CHEBI:15378"/>
        <dbReference type="ChEBI" id="CHEBI:57856"/>
        <dbReference type="ChEBI" id="CHEBI:59789"/>
        <dbReference type="ChEBI" id="CHEBI:90615"/>
        <dbReference type="ChEBI" id="CHEBI:90616"/>
        <dbReference type="EC" id="2.1.1.72"/>
    </reaction>
</comment>
<sequence length="616" mass="68957">MSRKSEFSSYVFIKNDLSRMGWNTKNPIRAAGGELYTQQECLDHPGVAEVLGRQRPEYVLKIFEDSLWVIEAKGQQNQIDTAYLEAVDYARQINNSSLVKARIVCGVAGNDEEGYLVRTGFVKQDGTIDQVVYNDKFITGLLSPVQARYLVESNSNVLNELVTDEVVLMSIAEQINEELHKASINKDLRATVMSSVLLAMVSDTLPNFNASPEVFIKDINNRAEDVLINHAKRQFAEYIEIRLPQESAARSKYKAAVVKVFFLLRKINIKAAMDGSQDLLGKFYEVFLKYGNGAKDIGIVLTPRHITEFSAKVLKITSSDLVYDPACGTGGFLVAAYDAVRNNEPENVEMFKKHRIFGVEQQANVASLAIVNMIFRGDGKNNIVNGDCLSLNLNRKIRNGEVSAEYQEDAGDRKAVTKVLMNPPFALKREDEQEFTFIDHALEQMVDGGLLLCVIPVSVMYSSGKEMAWRKKLLQQNTLVASMSFPNDLFYPQASVEPVIIVVRKGEPHRESAKCLFVRVTDDGFYKLKKRRLPHADISQLEVLTPDIVKFVDGGRIDEVPGVIQAKAINLQDSALELIPQQYLDNANLDVNSLKSELGSIQTELVFQEIRKGLDL</sequence>
<evidence type="ECO:0000256" key="1">
    <source>
        <dbReference type="ARBA" id="ARBA00006594"/>
    </source>
</evidence>
<keyword evidence="6" id="KW-0680">Restriction system</keyword>
<evidence type="ECO:0000256" key="6">
    <source>
        <dbReference type="ARBA" id="ARBA00022747"/>
    </source>
</evidence>
<name>A0ABV4ZEE0_9PSED</name>
<evidence type="ECO:0000313" key="10">
    <source>
        <dbReference type="Proteomes" id="UP001577047"/>
    </source>
</evidence>
<feature type="domain" description="DNA methylase adenine-specific" evidence="8">
    <location>
        <begin position="276"/>
        <end position="541"/>
    </location>
</feature>
<comment type="similarity">
    <text evidence="1">Belongs to the N(4)/N(6)-methyltransferase family.</text>
</comment>
<dbReference type="EMBL" id="JBHFXX010000031">
    <property type="protein sequence ID" value="MFB3802999.1"/>
    <property type="molecule type" value="Genomic_DNA"/>
</dbReference>
<dbReference type="InterPro" id="IPR003356">
    <property type="entry name" value="DNA_methylase_A-5"/>
</dbReference>